<dbReference type="AlphaFoldDB" id="A0A3E1B8Z2"/>
<organism evidence="1 2">
    <name type="scientific">Rhizobium leguminosarum bv. trifolii</name>
    <dbReference type="NCBI Taxonomy" id="386"/>
    <lineage>
        <taxon>Bacteria</taxon>
        <taxon>Pseudomonadati</taxon>
        <taxon>Pseudomonadota</taxon>
        <taxon>Alphaproteobacteria</taxon>
        <taxon>Hyphomicrobiales</taxon>
        <taxon>Rhizobiaceae</taxon>
        <taxon>Rhizobium/Agrobacterium group</taxon>
        <taxon>Rhizobium</taxon>
    </lineage>
</organism>
<evidence type="ECO:0000313" key="2">
    <source>
        <dbReference type="Proteomes" id="UP000256748"/>
    </source>
</evidence>
<reference evidence="1 2" key="1">
    <citation type="submission" date="2017-03" db="EMBL/GenBank/DDBJ databases">
        <title>Genome analysis of Rhizobial strains effectives or ineffectives for nitrogen fixation isolated from bean seeds.</title>
        <authorList>
            <person name="Peralta H."/>
            <person name="Aguilar-Vera A."/>
            <person name="Mora Y."/>
            <person name="Vargas-Lagunas C."/>
            <person name="Girard L."/>
            <person name="Mora J."/>
        </authorList>
    </citation>
    <scope>NUCLEOTIDE SEQUENCE [LARGE SCALE GENOMIC DNA]</scope>
    <source>
        <strain evidence="1 2">CCGM5</strain>
    </source>
</reference>
<dbReference type="EMBL" id="NAOO01000027">
    <property type="protein sequence ID" value="RFB88161.1"/>
    <property type="molecule type" value="Genomic_DNA"/>
</dbReference>
<evidence type="ECO:0000313" key="1">
    <source>
        <dbReference type="EMBL" id="RFB88161.1"/>
    </source>
</evidence>
<name>A0A3E1B8Z2_RHILT</name>
<comment type="caution">
    <text evidence="1">The sequence shown here is derived from an EMBL/GenBank/DDBJ whole genome shotgun (WGS) entry which is preliminary data.</text>
</comment>
<sequence>MAAEVHVLKLPKERWIAAAAARAEAIQPDIEGAIAVERDRVLTLVSIAEQAVAIGVEVNLAAVISDGATPNELREFVMGIAASERDQENG</sequence>
<accession>A0A3E1B8Z2</accession>
<dbReference type="RefSeq" id="WP_116275036.1">
    <property type="nucleotide sequence ID" value="NZ_KZ859523.1"/>
</dbReference>
<proteinExistence type="predicted"/>
<gene>
    <name evidence="1" type="ORF">B5K10_21820</name>
</gene>
<protein>
    <submittedName>
        <fullName evidence="1">Uncharacterized protein</fullName>
    </submittedName>
</protein>
<dbReference type="Proteomes" id="UP000256748">
    <property type="component" value="Unassembled WGS sequence"/>
</dbReference>